<evidence type="ECO:0000313" key="10">
    <source>
        <dbReference type="EMBL" id="OBQ52622.1"/>
    </source>
</evidence>
<dbReference type="PANTHER" id="PTHR43700">
    <property type="entry name" value="PHOSPHORIBOSYLAMINOIMIDAZOLE-SUCCINOCARBOXAMIDE SYNTHASE"/>
    <property type="match status" value="1"/>
</dbReference>
<evidence type="ECO:0000256" key="5">
    <source>
        <dbReference type="ARBA" id="ARBA00022755"/>
    </source>
</evidence>
<dbReference type="AlphaFoldDB" id="A0A1B7XEM3"/>
<dbReference type="Proteomes" id="UP000091979">
    <property type="component" value="Unassembled WGS sequence"/>
</dbReference>
<evidence type="ECO:0000256" key="4">
    <source>
        <dbReference type="ARBA" id="ARBA00022741"/>
    </source>
</evidence>
<evidence type="ECO:0000313" key="11">
    <source>
        <dbReference type="Proteomes" id="UP000091979"/>
    </source>
</evidence>
<feature type="domain" description="SAICAR synthetase/ADE2 N-terminal" evidence="9">
    <location>
        <begin position="15"/>
        <end position="268"/>
    </location>
</feature>
<dbReference type="CDD" id="cd01414">
    <property type="entry name" value="SAICAR_synt_Sc"/>
    <property type="match status" value="1"/>
</dbReference>
<dbReference type="PROSITE" id="PS01057">
    <property type="entry name" value="SAICAR_SYNTHETASE_1"/>
    <property type="match status" value="1"/>
</dbReference>
<name>A0A1B7XEM3_9BACT</name>
<sequence length="298" mass="33491">MKVVTQTTITDYPLLSRGKVRDIYEIDDSSLLIVTTDRMSAFDVIMAEPIPYKGVILNQITLFWMKKFEHIIANHLIASDVKDFPEPLHKYADELEGRSVLVKKAKPLPIECIVRGHISGSGWKDYQKTGSVCGYELPEGMVESEKFPTPLFTPSTKAELGDHDENISVERATEMIGKELAEKVADVSLRIFSEGRDFAEDKGIIIADTKFEFGMVDGELTLIDEVLTPDSSRFWPKSSYTPGKGQPSFDKQYLRDWLSTQDWDKTPPAPALPEEVVAETGKKYAEAYTILTGQTLLF</sequence>
<dbReference type="NCBIfam" id="TIGR00081">
    <property type="entry name" value="purC"/>
    <property type="match status" value="1"/>
</dbReference>
<protein>
    <recommendedName>
        <fullName evidence="8">Phosphoribosylaminoimidazole-succinocarboxamide synthase</fullName>
        <ecNumber evidence="8">6.3.2.6</ecNumber>
    </recommendedName>
    <alternativeName>
        <fullName evidence="8">SAICAR synthetase</fullName>
    </alternativeName>
</protein>
<keyword evidence="4 8" id="KW-0547">Nucleotide-binding</keyword>
<dbReference type="OrthoDB" id="9801549at2"/>
<dbReference type="SUPFAM" id="SSF56104">
    <property type="entry name" value="SAICAR synthase-like"/>
    <property type="match status" value="1"/>
</dbReference>
<evidence type="ECO:0000256" key="2">
    <source>
        <dbReference type="ARBA" id="ARBA00010190"/>
    </source>
</evidence>
<dbReference type="UniPathway" id="UPA00074">
    <property type="reaction ID" value="UER00131"/>
</dbReference>
<keyword evidence="6 8" id="KW-0067">ATP-binding</keyword>
<dbReference type="RefSeq" id="WP_066853776.1">
    <property type="nucleotide sequence ID" value="NZ_JXMS01000009.1"/>
</dbReference>
<dbReference type="PATRIC" id="fig|1560234.3.peg.3268"/>
<keyword evidence="5 8" id="KW-0658">Purine biosynthesis</keyword>
<evidence type="ECO:0000256" key="3">
    <source>
        <dbReference type="ARBA" id="ARBA00022598"/>
    </source>
</evidence>
<dbReference type="Pfam" id="PF01259">
    <property type="entry name" value="SAICAR_synt"/>
    <property type="match status" value="1"/>
</dbReference>
<dbReference type="EMBL" id="JXMS01000009">
    <property type="protein sequence ID" value="OBQ52622.1"/>
    <property type="molecule type" value="Genomic_DNA"/>
</dbReference>
<dbReference type="Gene3D" id="3.30.200.20">
    <property type="entry name" value="Phosphorylase Kinase, domain 1"/>
    <property type="match status" value="1"/>
</dbReference>
<reference evidence="10 11" key="1">
    <citation type="submission" date="2015-01" db="EMBL/GenBank/DDBJ databases">
        <title>Desulfovibrio sp. JC271 draft genome sequence.</title>
        <authorList>
            <person name="Shivani Y."/>
            <person name="Subhash Y."/>
            <person name="Sasikala C."/>
            <person name="Ramana C.V."/>
        </authorList>
    </citation>
    <scope>NUCLEOTIDE SEQUENCE [LARGE SCALE GENOMIC DNA]</scope>
    <source>
        <strain evidence="10 11">JC271</strain>
    </source>
</reference>
<evidence type="ECO:0000256" key="1">
    <source>
        <dbReference type="ARBA" id="ARBA00004672"/>
    </source>
</evidence>
<dbReference type="InterPro" id="IPR018236">
    <property type="entry name" value="SAICAR_synthetase_CS"/>
</dbReference>
<dbReference type="GO" id="GO:0005737">
    <property type="term" value="C:cytoplasm"/>
    <property type="evidence" value="ECO:0007669"/>
    <property type="project" value="TreeGrafter"/>
</dbReference>
<dbReference type="FunFam" id="3.30.470.20:FF:000015">
    <property type="entry name" value="Phosphoribosylaminoimidazole-succinocarboxamide synthase"/>
    <property type="match status" value="1"/>
</dbReference>
<dbReference type="PANTHER" id="PTHR43700:SF1">
    <property type="entry name" value="PHOSPHORIBOSYLAMINOIMIDAZOLE-SUCCINOCARBOXAMIDE SYNTHASE"/>
    <property type="match status" value="1"/>
</dbReference>
<dbReference type="GO" id="GO:0005524">
    <property type="term" value="F:ATP binding"/>
    <property type="evidence" value="ECO:0007669"/>
    <property type="project" value="UniProtKB-KW"/>
</dbReference>
<keyword evidence="11" id="KW-1185">Reference proteome</keyword>
<proteinExistence type="inferred from homology"/>
<keyword evidence="3 8" id="KW-0436">Ligase</keyword>
<dbReference type="EC" id="6.3.2.6" evidence="8"/>
<dbReference type="GO" id="GO:0004639">
    <property type="term" value="F:phosphoribosylaminoimidazolesuccinocarboxamide synthase activity"/>
    <property type="evidence" value="ECO:0007669"/>
    <property type="project" value="UniProtKB-UniRule"/>
</dbReference>
<accession>A0A1B7XEM3</accession>
<dbReference type="HAMAP" id="MF_00137">
    <property type="entry name" value="SAICAR_synth"/>
    <property type="match status" value="1"/>
</dbReference>
<dbReference type="Gene3D" id="3.30.470.20">
    <property type="entry name" value="ATP-grasp fold, B domain"/>
    <property type="match status" value="1"/>
</dbReference>
<comment type="catalytic activity">
    <reaction evidence="7 8">
        <text>5-amino-1-(5-phospho-D-ribosyl)imidazole-4-carboxylate + L-aspartate + ATP = (2S)-2-[5-amino-1-(5-phospho-beta-D-ribosyl)imidazole-4-carboxamido]succinate + ADP + phosphate + 2 H(+)</text>
        <dbReference type="Rhea" id="RHEA:22628"/>
        <dbReference type="ChEBI" id="CHEBI:15378"/>
        <dbReference type="ChEBI" id="CHEBI:29991"/>
        <dbReference type="ChEBI" id="CHEBI:30616"/>
        <dbReference type="ChEBI" id="CHEBI:43474"/>
        <dbReference type="ChEBI" id="CHEBI:58443"/>
        <dbReference type="ChEBI" id="CHEBI:77657"/>
        <dbReference type="ChEBI" id="CHEBI:456216"/>
        <dbReference type="EC" id="6.3.2.6"/>
    </reaction>
</comment>
<dbReference type="GO" id="GO:0006189">
    <property type="term" value="P:'de novo' IMP biosynthetic process"/>
    <property type="evidence" value="ECO:0007669"/>
    <property type="project" value="UniProtKB-UniRule"/>
</dbReference>
<dbReference type="STRING" id="1560234.SP90_06480"/>
<dbReference type="InterPro" id="IPR001636">
    <property type="entry name" value="SAICAR_synth"/>
</dbReference>
<comment type="similarity">
    <text evidence="2 8">Belongs to the SAICAR synthetase family.</text>
</comment>
<organism evidence="10 11">
    <name type="scientific">Halodesulfovibrio spirochaetisodalis</name>
    <dbReference type="NCBI Taxonomy" id="1560234"/>
    <lineage>
        <taxon>Bacteria</taxon>
        <taxon>Pseudomonadati</taxon>
        <taxon>Thermodesulfobacteriota</taxon>
        <taxon>Desulfovibrionia</taxon>
        <taxon>Desulfovibrionales</taxon>
        <taxon>Desulfovibrionaceae</taxon>
        <taxon>Halodesulfovibrio</taxon>
    </lineage>
</organism>
<evidence type="ECO:0000259" key="9">
    <source>
        <dbReference type="Pfam" id="PF01259"/>
    </source>
</evidence>
<evidence type="ECO:0000256" key="7">
    <source>
        <dbReference type="ARBA" id="ARBA00048475"/>
    </source>
</evidence>
<comment type="pathway">
    <text evidence="1 8">Purine metabolism; IMP biosynthesis via de novo pathway; 5-amino-1-(5-phospho-D-ribosyl)imidazole-4-carboxamide from 5-amino-1-(5-phospho-D-ribosyl)imidazole-4-carboxylate: step 1/2.</text>
</comment>
<gene>
    <name evidence="8" type="primary">purC</name>
    <name evidence="10" type="ORF">SP90_06480</name>
</gene>
<dbReference type="InterPro" id="IPR028923">
    <property type="entry name" value="SAICAR_synt/ADE2_N"/>
</dbReference>
<evidence type="ECO:0000256" key="6">
    <source>
        <dbReference type="ARBA" id="ARBA00022840"/>
    </source>
</evidence>
<comment type="caution">
    <text evidence="10">The sequence shown here is derived from an EMBL/GenBank/DDBJ whole genome shotgun (WGS) entry which is preliminary data.</text>
</comment>
<dbReference type="PROSITE" id="PS01058">
    <property type="entry name" value="SAICAR_SYNTHETASE_2"/>
    <property type="match status" value="1"/>
</dbReference>
<evidence type="ECO:0000256" key="8">
    <source>
        <dbReference type="HAMAP-Rule" id="MF_00137"/>
    </source>
</evidence>
<dbReference type="NCBIfam" id="NF010568">
    <property type="entry name" value="PRK13961.1"/>
    <property type="match status" value="1"/>
</dbReference>